<reference evidence="5 6" key="2">
    <citation type="submission" date="2018-11" db="EMBL/GenBank/DDBJ databases">
        <authorList>
            <consortium name="Pathogen Informatics"/>
        </authorList>
    </citation>
    <scope>NUCLEOTIDE SEQUENCE [LARGE SCALE GENOMIC DNA]</scope>
    <source>
        <strain evidence="5 6">MHpl1</strain>
    </source>
</reference>
<dbReference type="GO" id="GO:0060102">
    <property type="term" value="C:cuticular extracellular matrix"/>
    <property type="evidence" value="ECO:0007669"/>
    <property type="project" value="TreeGrafter"/>
</dbReference>
<sequence>MRLRRYCASLLLMYEARPRSLIVLVLPAKLYRKNYTLQQMGIELATCGAIAASGVTLLLSLLAIYWMQLEISSMWSELDAEIDQFKYLTNDSWKAMVTLGVGTPSNRIRRQSQYGGYAAVGVNTQSSEEDAEMLPRIMKLAEPQFMGMAGCHCLIYSTCPPGPPGPPGEPGPDGPDGLDGVDGVDGLDNMDAMKYSELVGCITCPAGHPGPQGKTGPPGVRGMRGARGIPGVPGRDGTPGMPGEQGPPGSPGPDGPPGPPGPKGEDAEQPMSRKGPRGPPGEPGEQGPPGYPGRNMHIGPMGPPGMDGVQGYQGAAGPDGEPGPMGPPGNPGKDATYCNCPRRGDPDGPPRNRKRLRLV</sequence>
<dbReference type="AlphaFoldDB" id="A0A0N4WH91"/>
<dbReference type="PANTHER" id="PTHR24637">
    <property type="entry name" value="COLLAGEN"/>
    <property type="match status" value="1"/>
</dbReference>
<feature type="transmembrane region" description="Helical" evidence="3">
    <location>
        <begin position="42"/>
        <end position="66"/>
    </location>
</feature>
<dbReference type="Pfam" id="PF01391">
    <property type="entry name" value="Collagen"/>
    <property type="match status" value="1"/>
</dbReference>
<dbReference type="PANTHER" id="PTHR24637:SF393">
    <property type="entry name" value="CUTICLE COLLAGEN ROL-6"/>
    <property type="match status" value="1"/>
</dbReference>
<feature type="region of interest" description="Disordered" evidence="2">
    <location>
        <begin position="162"/>
        <end position="188"/>
    </location>
</feature>
<dbReference type="GO" id="GO:0042329">
    <property type="term" value="F:structural constituent of collagen and cuticulin-based cuticle"/>
    <property type="evidence" value="ECO:0007669"/>
    <property type="project" value="TreeGrafter"/>
</dbReference>
<gene>
    <name evidence="5" type="ORF">HPLM_LOCUS10231</name>
</gene>
<evidence type="ECO:0000313" key="7">
    <source>
        <dbReference type="WBParaSite" id="HPLM_0001023901-mRNA-1"/>
    </source>
</evidence>
<dbReference type="InterPro" id="IPR002486">
    <property type="entry name" value="Col_cuticle_N"/>
</dbReference>
<reference evidence="7" key="1">
    <citation type="submission" date="2017-02" db="UniProtKB">
        <authorList>
            <consortium name="WormBaseParasite"/>
        </authorList>
    </citation>
    <scope>IDENTIFICATION</scope>
</reference>
<keyword evidence="3" id="KW-1133">Transmembrane helix</keyword>
<evidence type="ECO:0000313" key="5">
    <source>
        <dbReference type="EMBL" id="VDO39573.1"/>
    </source>
</evidence>
<accession>A0A0N4WH91</accession>
<feature type="compositionally biased region" description="Pro residues" evidence="2">
    <location>
        <begin position="248"/>
        <end position="262"/>
    </location>
</feature>
<dbReference type="InterPro" id="IPR008160">
    <property type="entry name" value="Collagen"/>
</dbReference>
<evidence type="ECO:0000256" key="3">
    <source>
        <dbReference type="SAM" id="Phobius"/>
    </source>
</evidence>
<dbReference type="OMA" id="ISSMWSE"/>
<evidence type="ECO:0000313" key="6">
    <source>
        <dbReference type="Proteomes" id="UP000268014"/>
    </source>
</evidence>
<dbReference type="Gene3D" id="1.20.5.320">
    <property type="entry name" value="6-Phosphogluconate Dehydrogenase, domain 3"/>
    <property type="match status" value="1"/>
</dbReference>
<evidence type="ECO:0000256" key="2">
    <source>
        <dbReference type="SAM" id="MobiDB-lite"/>
    </source>
</evidence>
<keyword evidence="6" id="KW-1185">Reference proteome</keyword>
<dbReference type="STRING" id="6290.A0A0N4WH91"/>
<feature type="compositionally biased region" description="Pro residues" evidence="2">
    <location>
        <begin position="162"/>
        <end position="173"/>
    </location>
</feature>
<dbReference type="Pfam" id="PF01484">
    <property type="entry name" value="Col_cuticle_N"/>
    <property type="match status" value="1"/>
</dbReference>
<feature type="domain" description="Nematode cuticle collagen N-terminal" evidence="4">
    <location>
        <begin position="44"/>
        <end position="96"/>
    </location>
</feature>
<organism evidence="7">
    <name type="scientific">Haemonchus placei</name>
    <name type="common">Barber's pole worm</name>
    <dbReference type="NCBI Taxonomy" id="6290"/>
    <lineage>
        <taxon>Eukaryota</taxon>
        <taxon>Metazoa</taxon>
        <taxon>Ecdysozoa</taxon>
        <taxon>Nematoda</taxon>
        <taxon>Chromadorea</taxon>
        <taxon>Rhabditida</taxon>
        <taxon>Rhabditina</taxon>
        <taxon>Rhabditomorpha</taxon>
        <taxon>Strongyloidea</taxon>
        <taxon>Trichostrongylidae</taxon>
        <taxon>Haemonchus</taxon>
    </lineage>
</organism>
<dbReference type="Proteomes" id="UP000268014">
    <property type="component" value="Unassembled WGS sequence"/>
</dbReference>
<dbReference type="EMBL" id="UZAF01017245">
    <property type="protein sequence ID" value="VDO39573.1"/>
    <property type="molecule type" value="Genomic_DNA"/>
</dbReference>
<name>A0A0N4WH91_HAEPC</name>
<dbReference type="SMART" id="SM01088">
    <property type="entry name" value="Col_cuticle_N"/>
    <property type="match status" value="1"/>
</dbReference>
<proteinExistence type="predicted"/>
<keyword evidence="3" id="KW-0472">Membrane</keyword>
<protein>
    <submittedName>
        <fullName evidence="7">Col_cuticle_N domain-containing protein</fullName>
    </submittedName>
</protein>
<dbReference type="WBParaSite" id="HPLM_0001023901-mRNA-1">
    <property type="protein sequence ID" value="HPLM_0001023901-mRNA-1"/>
    <property type="gene ID" value="HPLM_0001023901"/>
</dbReference>
<evidence type="ECO:0000256" key="1">
    <source>
        <dbReference type="ARBA" id="ARBA00022737"/>
    </source>
</evidence>
<keyword evidence="1" id="KW-0677">Repeat</keyword>
<evidence type="ECO:0000259" key="4">
    <source>
        <dbReference type="SMART" id="SM01088"/>
    </source>
</evidence>
<feature type="region of interest" description="Disordered" evidence="2">
    <location>
        <begin position="207"/>
        <end position="359"/>
    </location>
</feature>
<dbReference type="OrthoDB" id="6380629at2759"/>
<keyword evidence="3" id="KW-0812">Transmembrane</keyword>